<reference evidence="1 2" key="1">
    <citation type="submission" date="2016-10" db="EMBL/GenBank/DDBJ databases">
        <authorList>
            <person name="de Groot N.N."/>
        </authorList>
    </citation>
    <scope>NUCLEOTIDE SEQUENCE [LARGE SCALE GENOMIC DNA]</scope>
    <source>
        <strain evidence="1 2">DSM 19548</strain>
    </source>
</reference>
<keyword evidence="2" id="KW-1185">Reference proteome</keyword>
<evidence type="ECO:0000313" key="2">
    <source>
        <dbReference type="Proteomes" id="UP000198728"/>
    </source>
</evidence>
<organism evidence="1 2">
    <name type="scientific">Tropicimonas isoalkanivorans</name>
    <dbReference type="NCBI Taxonomy" id="441112"/>
    <lineage>
        <taxon>Bacteria</taxon>
        <taxon>Pseudomonadati</taxon>
        <taxon>Pseudomonadota</taxon>
        <taxon>Alphaproteobacteria</taxon>
        <taxon>Rhodobacterales</taxon>
        <taxon>Roseobacteraceae</taxon>
        <taxon>Tropicimonas</taxon>
    </lineage>
</organism>
<dbReference type="EMBL" id="FOLG01000004">
    <property type="protein sequence ID" value="SFC37052.1"/>
    <property type="molecule type" value="Genomic_DNA"/>
</dbReference>
<protein>
    <submittedName>
        <fullName evidence="1">Uncharacterized protein</fullName>
    </submittedName>
</protein>
<accession>A0A1I1IMV2</accession>
<name>A0A1I1IMV2_9RHOB</name>
<sequence>MKTWKETAKAFGRALPFRQCDSPASVRVAMSEWVFVDQQEEATQ</sequence>
<proteinExistence type="predicted"/>
<dbReference type="AlphaFoldDB" id="A0A1I1IMV2"/>
<gene>
    <name evidence="1" type="ORF">SAMN04488094_104137</name>
</gene>
<evidence type="ECO:0000313" key="1">
    <source>
        <dbReference type="EMBL" id="SFC37052.1"/>
    </source>
</evidence>
<dbReference type="Proteomes" id="UP000198728">
    <property type="component" value="Unassembled WGS sequence"/>
</dbReference>